<dbReference type="Proteomes" id="UP001497700">
    <property type="component" value="Unassembled WGS sequence"/>
</dbReference>
<protein>
    <submittedName>
        <fullName evidence="1">Heterokaryon incompatibility protein-domain-containing protein</fullName>
    </submittedName>
</protein>
<proteinExistence type="predicted"/>
<sequence>MASTFSYEPLPARSIRVIKLSPALHAEDPLECSIRTVSLGRTKVESYEALSYVWGEPTRQWPMDCDGTQLLVTKNCHEALLNLRRRFAPRVLWIDAICINQGDDAEATKERNAQVKMIGEVYLKARRVLIWLGPGDASTSILFRYLPIFGILERISDDHPRLESVLYPLVAQHFDINYGVLVKHKRTQLLESMAAILKNPWFERVWTIQEVAFGRKCVIVRGQSNVDWDSFCRAYMAQPKLRESSRSAGDIILHRWRLYQSLRGSSLEVIPPTRFKGAEQVEFELGLLAEIRNMKATIPHDKIYSLYSVFQAMGISLPEPDYGKDVVKVFEEVTLAYIRSRQSLGIITLIPPAEGSSGLPSWVPNWLSSGRNNSLLIWKIADFNAKHLPITPLLTGNVGDGKLGVMGKRIGTISKRICCPLIGNSGLTKDEAYQEFLTACLDWRDLIDSITTYPSGKDLRDVERILLRPYHMNVAKSALRPWFRWATHGNDILPSVDDAALDCIMEKRKARGNFVIFVLDTGYVGTAHHSCQVTDQVSVLASLNPLILRPQSRPREFRVVTPAYCEGAMDGSVNPRPEELEEFVLV</sequence>
<comment type="caution">
    <text evidence="1">The sequence shown here is derived from an EMBL/GenBank/DDBJ whole genome shotgun (WGS) entry which is preliminary data.</text>
</comment>
<name>A0ACB9YUG6_9PEZI</name>
<reference evidence="1 2" key="1">
    <citation type="journal article" date="2022" name="New Phytol.">
        <title>Ecological generalism drives hyperdiversity of secondary metabolite gene clusters in xylarialean endophytes.</title>
        <authorList>
            <person name="Franco M.E.E."/>
            <person name="Wisecaver J.H."/>
            <person name="Arnold A.E."/>
            <person name="Ju Y.M."/>
            <person name="Slot J.C."/>
            <person name="Ahrendt S."/>
            <person name="Moore L.P."/>
            <person name="Eastman K.E."/>
            <person name="Scott K."/>
            <person name="Konkel Z."/>
            <person name="Mondo S.J."/>
            <person name="Kuo A."/>
            <person name="Hayes R.D."/>
            <person name="Haridas S."/>
            <person name="Andreopoulos B."/>
            <person name="Riley R."/>
            <person name="LaButti K."/>
            <person name="Pangilinan J."/>
            <person name="Lipzen A."/>
            <person name="Amirebrahimi M."/>
            <person name="Yan J."/>
            <person name="Adam C."/>
            <person name="Keymanesh K."/>
            <person name="Ng V."/>
            <person name="Louie K."/>
            <person name="Northen T."/>
            <person name="Drula E."/>
            <person name="Henrissat B."/>
            <person name="Hsieh H.M."/>
            <person name="Youens-Clark K."/>
            <person name="Lutzoni F."/>
            <person name="Miadlikowska J."/>
            <person name="Eastwood D.C."/>
            <person name="Hamelin R.C."/>
            <person name="Grigoriev I.V."/>
            <person name="U'Ren J.M."/>
        </authorList>
    </citation>
    <scope>NUCLEOTIDE SEQUENCE [LARGE SCALE GENOMIC DNA]</scope>
    <source>
        <strain evidence="1 2">CBS 119005</strain>
    </source>
</reference>
<gene>
    <name evidence="1" type="ORF">F4820DRAFT_428497</name>
</gene>
<keyword evidence="2" id="KW-1185">Reference proteome</keyword>
<organism evidence="1 2">
    <name type="scientific">Hypoxylon rubiginosum</name>
    <dbReference type="NCBI Taxonomy" id="110542"/>
    <lineage>
        <taxon>Eukaryota</taxon>
        <taxon>Fungi</taxon>
        <taxon>Dikarya</taxon>
        <taxon>Ascomycota</taxon>
        <taxon>Pezizomycotina</taxon>
        <taxon>Sordariomycetes</taxon>
        <taxon>Xylariomycetidae</taxon>
        <taxon>Xylariales</taxon>
        <taxon>Hypoxylaceae</taxon>
        <taxon>Hypoxylon</taxon>
    </lineage>
</organism>
<evidence type="ECO:0000313" key="2">
    <source>
        <dbReference type="Proteomes" id="UP001497700"/>
    </source>
</evidence>
<accession>A0ACB9YUG6</accession>
<evidence type="ECO:0000313" key="1">
    <source>
        <dbReference type="EMBL" id="KAI4863049.1"/>
    </source>
</evidence>
<dbReference type="EMBL" id="MU393513">
    <property type="protein sequence ID" value="KAI4863049.1"/>
    <property type="molecule type" value="Genomic_DNA"/>
</dbReference>